<feature type="compositionally biased region" description="Low complexity" evidence="1">
    <location>
        <begin position="9"/>
        <end position="24"/>
    </location>
</feature>
<gene>
    <name evidence="2" type="ORF">CVT24_006816</name>
</gene>
<reference evidence="2 3" key="1">
    <citation type="journal article" date="2018" name="Evol. Lett.">
        <title>Horizontal gene cluster transfer increased hallucinogenic mushroom diversity.</title>
        <authorList>
            <person name="Reynolds H.T."/>
            <person name="Vijayakumar V."/>
            <person name="Gluck-Thaler E."/>
            <person name="Korotkin H.B."/>
            <person name="Matheny P.B."/>
            <person name="Slot J.C."/>
        </authorList>
    </citation>
    <scope>NUCLEOTIDE SEQUENCE [LARGE SCALE GENOMIC DNA]</scope>
    <source>
        <strain evidence="2 3">2629</strain>
    </source>
</reference>
<dbReference type="OrthoDB" id="3236040at2759"/>
<protein>
    <submittedName>
        <fullName evidence="2">Uncharacterized protein</fullName>
    </submittedName>
</protein>
<accession>A0A409V9C4</accession>
<sequence>MPSLRRTASSPSVRSSVRSSPYSSAALLTRAGNSNRRTSGSETSNRRVLADLEWWTVTDGQCSPSADQESDESIHVAPELVVHVDFAQGLDVTRVDTSVDYLSSSWDSTPHFLVGTNDETVPTEQLSSLTLTPQTPPQRFRALDSAASSLESSPEPFFGSLPTDIDGLSDFEQGFAAAPLSLLPTQRRVPSRNLPTILTRSFTFADCFSLKADYPKQYADFATSPLSSAPDFLN</sequence>
<name>A0A409V9C4_9AGAR</name>
<dbReference type="InParanoid" id="A0A409V9C4"/>
<evidence type="ECO:0000313" key="2">
    <source>
        <dbReference type="EMBL" id="PPQ63291.1"/>
    </source>
</evidence>
<feature type="region of interest" description="Disordered" evidence="1">
    <location>
        <begin position="1"/>
        <end position="45"/>
    </location>
</feature>
<organism evidence="2 3">
    <name type="scientific">Panaeolus cyanescens</name>
    <dbReference type="NCBI Taxonomy" id="181874"/>
    <lineage>
        <taxon>Eukaryota</taxon>
        <taxon>Fungi</taxon>
        <taxon>Dikarya</taxon>
        <taxon>Basidiomycota</taxon>
        <taxon>Agaricomycotina</taxon>
        <taxon>Agaricomycetes</taxon>
        <taxon>Agaricomycetidae</taxon>
        <taxon>Agaricales</taxon>
        <taxon>Agaricineae</taxon>
        <taxon>Galeropsidaceae</taxon>
        <taxon>Panaeolus</taxon>
    </lineage>
</organism>
<comment type="caution">
    <text evidence="2">The sequence shown here is derived from an EMBL/GenBank/DDBJ whole genome shotgun (WGS) entry which is preliminary data.</text>
</comment>
<dbReference type="AlphaFoldDB" id="A0A409V9C4"/>
<keyword evidence="3" id="KW-1185">Reference proteome</keyword>
<dbReference type="EMBL" id="NHTK01006127">
    <property type="protein sequence ID" value="PPQ63291.1"/>
    <property type="molecule type" value="Genomic_DNA"/>
</dbReference>
<evidence type="ECO:0000313" key="3">
    <source>
        <dbReference type="Proteomes" id="UP000284842"/>
    </source>
</evidence>
<feature type="compositionally biased region" description="Polar residues" evidence="1">
    <location>
        <begin position="31"/>
        <end position="43"/>
    </location>
</feature>
<dbReference type="Proteomes" id="UP000284842">
    <property type="component" value="Unassembled WGS sequence"/>
</dbReference>
<proteinExistence type="predicted"/>
<evidence type="ECO:0000256" key="1">
    <source>
        <dbReference type="SAM" id="MobiDB-lite"/>
    </source>
</evidence>